<feature type="compositionally biased region" description="Basic and acidic residues" evidence="1">
    <location>
        <begin position="477"/>
        <end position="486"/>
    </location>
</feature>
<feature type="compositionally biased region" description="Low complexity" evidence="1">
    <location>
        <begin position="138"/>
        <end position="182"/>
    </location>
</feature>
<feature type="region of interest" description="Disordered" evidence="1">
    <location>
        <begin position="1"/>
        <end position="210"/>
    </location>
</feature>
<evidence type="ECO:0000256" key="1">
    <source>
        <dbReference type="SAM" id="MobiDB-lite"/>
    </source>
</evidence>
<dbReference type="EMBL" id="JAQQWE010000001">
    <property type="protein sequence ID" value="KAK7967299.1"/>
    <property type="molecule type" value="Genomic_DNA"/>
</dbReference>
<evidence type="ECO:0000313" key="2">
    <source>
        <dbReference type="EMBL" id="KAK7967299.1"/>
    </source>
</evidence>
<dbReference type="Proteomes" id="UP001391051">
    <property type="component" value="Unassembled WGS sequence"/>
</dbReference>
<gene>
    <name evidence="2" type="ORF">PG986_001576</name>
</gene>
<feature type="region of interest" description="Disordered" evidence="1">
    <location>
        <begin position="434"/>
        <end position="463"/>
    </location>
</feature>
<accession>A0ABR1QXC4</accession>
<name>A0ABR1QXC4_9PEZI</name>
<protein>
    <submittedName>
        <fullName evidence="2">Uncharacterized protein</fullName>
    </submittedName>
</protein>
<feature type="compositionally biased region" description="Polar residues" evidence="1">
    <location>
        <begin position="88"/>
        <end position="101"/>
    </location>
</feature>
<reference evidence="2 3" key="1">
    <citation type="submission" date="2023-01" db="EMBL/GenBank/DDBJ databases">
        <title>Analysis of 21 Apiospora genomes using comparative genomics revels a genus with tremendous synthesis potential of carbohydrate active enzymes and secondary metabolites.</title>
        <authorList>
            <person name="Sorensen T."/>
        </authorList>
    </citation>
    <scope>NUCLEOTIDE SEQUENCE [LARGE SCALE GENOMIC DNA]</scope>
    <source>
        <strain evidence="2 3">CBS 24483</strain>
    </source>
</reference>
<dbReference type="RefSeq" id="XP_066706691.1">
    <property type="nucleotide sequence ID" value="XM_066837798.1"/>
</dbReference>
<sequence length="663" mass="73181">MAIQADLGPPVLPPLPLQPPLKPPSLASRNNKQSVNSNNSSTVSSFSQSRRQQQQQQEQHNHRNNHHRQHVYQQRHPAVYSPYPSLVSPGNQRPPATTTQWGKHPSIPATPSTPPDTGGSRTLINTSPRKDSPLPRIPTTTTPTKTSRHPSQQSSHRSVGTSAAPTTPTTPTAAAAATAARSRTPRPPPPAHRRIRYHQHHASRASARSELTSLTSGPLNNSLLQMTSQTPILTWPQKCVLAMSKQRYLASEPSIARQVFRSYYENRDDADDWIEEVEPPAAVSGLPSPPPEQDDYHFDFRVHKSENTASASAGHEQHHYRETGFRNDDAGEVSSLSSEERSPNMMDIPHTSNNGGEISSYSSSDNPPPKPLAISKNTATTEQCLPPPPPQKKPVMPRPPLTSTLISRLAVGAAVFRIDVRSQRPTILLLKKRATPAAAPATMGPASGLPSPYQPHHPQHHYNRSFREQPTRHLLSADRNDDDRTTRSSTQPPHPVWELPSGRVDDGDYCISDAIARCVKRLTSLNVVRISSMLRETTTMDAAGNEPRRPDRQNVDYDPLRALPRGATFASAGGCLGSDIAGASVRFMEEEGWPDLTPPRKEKMQLQLNWTVLVANVEDVVLQGVEHEEFVWANWNLLDMLNLTSTTREVAKEALEWAGRCSF</sequence>
<organism evidence="2 3">
    <name type="scientific">Apiospora aurea</name>
    <dbReference type="NCBI Taxonomy" id="335848"/>
    <lineage>
        <taxon>Eukaryota</taxon>
        <taxon>Fungi</taxon>
        <taxon>Dikarya</taxon>
        <taxon>Ascomycota</taxon>
        <taxon>Pezizomycotina</taxon>
        <taxon>Sordariomycetes</taxon>
        <taxon>Xylariomycetidae</taxon>
        <taxon>Amphisphaeriales</taxon>
        <taxon>Apiosporaceae</taxon>
        <taxon>Apiospora</taxon>
    </lineage>
</organism>
<feature type="compositionally biased region" description="Polar residues" evidence="1">
    <location>
        <begin position="350"/>
        <end position="365"/>
    </location>
</feature>
<feature type="compositionally biased region" description="Basic and acidic residues" evidence="1">
    <location>
        <begin position="315"/>
        <end position="329"/>
    </location>
</feature>
<comment type="caution">
    <text evidence="2">The sequence shown here is derived from an EMBL/GenBank/DDBJ whole genome shotgun (WGS) entry which is preliminary data.</text>
</comment>
<feature type="compositionally biased region" description="Pro residues" evidence="1">
    <location>
        <begin position="10"/>
        <end position="23"/>
    </location>
</feature>
<feature type="compositionally biased region" description="Low complexity" evidence="1">
    <location>
        <begin position="24"/>
        <end position="58"/>
    </location>
</feature>
<dbReference type="GeneID" id="92070860"/>
<feature type="region of interest" description="Disordered" evidence="1">
    <location>
        <begin position="308"/>
        <end position="375"/>
    </location>
</feature>
<proteinExistence type="predicted"/>
<evidence type="ECO:0000313" key="3">
    <source>
        <dbReference type="Proteomes" id="UP001391051"/>
    </source>
</evidence>
<feature type="region of interest" description="Disordered" evidence="1">
    <location>
        <begin position="477"/>
        <end position="502"/>
    </location>
</feature>
<feature type="compositionally biased region" description="Basic residues" evidence="1">
    <location>
        <begin position="191"/>
        <end position="203"/>
    </location>
</feature>
<keyword evidence="3" id="KW-1185">Reference proteome</keyword>